<dbReference type="Pfam" id="PF00010">
    <property type="entry name" value="HLH"/>
    <property type="match status" value="1"/>
</dbReference>
<proteinExistence type="predicted"/>
<reference evidence="3 4" key="2">
    <citation type="submission" date="2015-05" db="EMBL/GenBank/DDBJ databases">
        <authorList>
            <person name="Morales-Cruz A."/>
            <person name="Amrine K.C."/>
            <person name="Cantu D."/>
        </authorList>
    </citation>
    <scope>NUCLEOTIDE SEQUENCE [LARGE SCALE GENOMIC DNA]</scope>
    <source>
        <strain evidence="3">UCRPC4</strain>
    </source>
</reference>
<feature type="compositionally biased region" description="Polar residues" evidence="1">
    <location>
        <begin position="308"/>
        <end position="322"/>
    </location>
</feature>
<dbReference type="EMBL" id="LCWF01000049">
    <property type="protein sequence ID" value="KKY25105.1"/>
    <property type="molecule type" value="Genomic_DNA"/>
</dbReference>
<evidence type="ECO:0000256" key="1">
    <source>
        <dbReference type="SAM" id="MobiDB-lite"/>
    </source>
</evidence>
<accession>A0A0G2H906</accession>
<dbReference type="SUPFAM" id="SSF47459">
    <property type="entry name" value="HLH, helix-loop-helix DNA-binding domain"/>
    <property type="match status" value="1"/>
</dbReference>
<feature type="compositionally biased region" description="Low complexity" evidence="1">
    <location>
        <begin position="104"/>
        <end position="118"/>
    </location>
</feature>
<dbReference type="OrthoDB" id="690068at2759"/>
<dbReference type="SMART" id="SM00353">
    <property type="entry name" value="HLH"/>
    <property type="match status" value="1"/>
</dbReference>
<dbReference type="CDD" id="cd00083">
    <property type="entry name" value="bHLH_SF"/>
    <property type="match status" value="1"/>
</dbReference>
<dbReference type="PANTHER" id="PTHR46266:SF4">
    <property type="entry name" value="TRANSCRIPTION FACTOR TT8"/>
    <property type="match status" value="1"/>
</dbReference>
<dbReference type="InterPro" id="IPR036638">
    <property type="entry name" value="HLH_DNA-bd_sf"/>
</dbReference>
<dbReference type="Gene3D" id="4.10.280.10">
    <property type="entry name" value="Helix-loop-helix DNA-binding domain"/>
    <property type="match status" value="1"/>
</dbReference>
<sequence>MPQPNLPPTPLSSTELLAKDLGRSTLDNAFELPPPALGDGLEAAAERSAATSPESTHTSPDQKVRLRRTSTARAVQKHAVDLPPPPSRSPTSGNHTTKTKLEPAAVAGTKRKAAGGTAAGRKIARKTAHSLIERRRRSKMNEEFATLKDMVPACRGHEMHKLAILQASIDYLRYLQNCITDLKDAAIDRGDNRSPVELQTSPTFSPISSTAMSTPYLSPNLEPQQSTSQRSTPRVTPQGNDPETSVSQRTSPWPSRSESFTGTDLRQVNSQTNLPAEDADLDDDQNEATAALLMLNRDRRELGKSAKHSSYSQNSGTAQSMQQDDRSNVKPRNSITGISVRELLS</sequence>
<comment type="caution">
    <text evidence="3">The sequence shown here is derived from an EMBL/GenBank/DDBJ whole genome shotgun (WGS) entry which is preliminary data.</text>
</comment>
<feature type="domain" description="BHLH" evidence="2">
    <location>
        <begin position="124"/>
        <end position="175"/>
    </location>
</feature>
<evidence type="ECO:0000259" key="2">
    <source>
        <dbReference type="PROSITE" id="PS50888"/>
    </source>
</evidence>
<feature type="region of interest" description="Disordered" evidence="1">
    <location>
        <begin position="1"/>
        <end position="118"/>
    </location>
</feature>
<gene>
    <name evidence="3" type="ORF">UCRPC4_g02045</name>
</gene>
<feature type="region of interest" description="Disordered" evidence="1">
    <location>
        <begin position="297"/>
        <end position="345"/>
    </location>
</feature>
<dbReference type="PROSITE" id="PS50888">
    <property type="entry name" value="BHLH"/>
    <property type="match status" value="1"/>
</dbReference>
<feature type="compositionally biased region" description="Polar residues" evidence="1">
    <location>
        <begin position="49"/>
        <end position="61"/>
    </location>
</feature>
<dbReference type="InterPro" id="IPR011598">
    <property type="entry name" value="bHLH_dom"/>
</dbReference>
<reference evidence="3 4" key="1">
    <citation type="submission" date="2015-05" db="EMBL/GenBank/DDBJ databases">
        <title>Distinctive expansion of gene families associated with plant cell wall degradation and secondary metabolism in the genomes of grapevine trunk pathogens.</title>
        <authorList>
            <person name="Lawrence D.P."/>
            <person name="Travadon R."/>
            <person name="Rolshausen P.E."/>
            <person name="Baumgartner K."/>
        </authorList>
    </citation>
    <scope>NUCLEOTIDE SEQUENCE [LARGE SCALE GENOMIC DNA]</scope>
    <source>
        <strain evidence="3">UCRPC4</strain>
    </source>
</reference>
<dbReference type="GO" id="GO:0046983">
    <property type="term" value="F:protein dimerization activity"/>
    <property type="evidence" value="ECO:0007669"/>
    <property type="project" value="InterPro"/>
</dbReference>
<organism evidence="3 4">
    <name type="scientific">Phaeomoniella chlamydospora</name>
    <name type="common">Phaeoacremonium chlamydosporum</name>
    <dbReference type="NCBI Taxonomy" id="158046"/>
    <lineage>
        <taxon>Eukaryota</taxon>
        <taxon>Fungi</taxon>
        <taxon>Dikarya</taxon>
        <taxon>Ascomycota</taxon>
        <taxon>Pezizomycotina</taxon>
        <taxon>Eurotiomycetes</taxon>
        <taxon>Chaetothyriomycetidae</taxon>
        <taxon>Phaeomoniellales</taxon>
        <taxon>Phaeomoniellaceae</taxon>
        <taxon>Phaeomoniella</taxon>
    </lineage>
</organism>
<evidence type="ECO:0000313" key="4">
    <source>
        <dbReference type="Proteomes" id="UP000053317"/>
    </source>
</evidence>
<dbReference type="Proteomes" id="UP000053317">
    <property type="component" value="Unassembled WGS sequence"/>
</dbReference>
<name>A0A0G2H906_PHACM</name>
<protein>
    <submittedName>
        <fullName evidence="3">Putative hlh transcription</fullName>
    </submittedName>
</protein>
<evidence type="ECO:0000313" key="3">
    <source>
        <dbReference type="EMBL" id="KKY25105.1"/>
    </source>
</evidence>
<feature type="compositionally biased region" description="Polar residues" evidence="1">
    <location>
        <begin position="197"/>
        <end position="269"/>
    </location>
</feature>
<dbReference type="PANTHER" id="PTHR46266">
    <property type="entry name" value="TRANSCRIPTION FACTOR TT8"/>
    <property type="match status" value="1"/>
</dbReference>
<feature type="compositionally biased region" description="Pro residues" evidence="1">
    <location>
        <begin position="1"/>
        <end position="10"/>
    </location>
</feature>
<keyword evidence="4" id="KW-1185">Reference proteome</keyword>
<dbReference type="AlphaFoldDB" id="A0A0G2H906"/>
<feature type="region of interest" description="Disordered" evidence="1">
    <location>
        <begin position="192"/>
        <end position="269"/>
    </location>
</feature>